<feature type="binding site" evidence="5">
    <location>
        <begin position="196"/>
        <end position="199"/>
    </location>
    <ligand>
        <name>spermidine</name>
        <dbReference type="ChEBI" id="CHEBI:57834"/>
    </ligand>
</feature>
<dbReference type="InParanoid" id="A9WCB1"/>
<organism evidence="8 9">
    <name type="scientific">Chloroflexus aurantiacus (strain ATCC 29366 / DSM 635 / J-10-fl)</name>
    <dbReference type="NCBI Taxonomy" id="324602"/>
    <lineage>
        <taxon>Bacteria</taxon>
        <taxon>Bacillati</taxon>
        <taxon>Chloroflexota</taxon>
        <taxon>Chloroflexia</taxon>
        <taxon>Chloroflexales</taxon>
        <taxon>Chloroflexineae</taxon>
        <taxon>Chloroflexaceae</taxon>
        <taxon>Chloroflexus</taxon>
    </lineage>
</organism>
<proteinExistence type="predicted"/>
<dbReference type="STRING" id="324602.Caur_1684"/>
<evidence type="ECO:0000256" key="6">
    <source>
        <dbReference type="SAM" id="MobiDB-lite"/>
    </source>
</evidence>
<dbReference type="InterPro" id="IPR006059">
    <property type="entry name" value="SBP"/>
</dbReference>
<feature type="chain" id="PRO_5002746262" evidence="7">
    <location>
        <begin position="20"/>
        <end position="383"/>
    </location>
</feature>
<feature type="region of interest" description="Disordered" evidence="6">
    <location>
        <begin position="25"/>
        <end position="46"/>
    </location>
</feature>
<dbReference type="AlphaFoldDB" id="A9WCB1"/>
<accession>A9WCB1</accession>
<name>A9WCB1_CHLAA</name>
<dbReference type="PANTHER" id="PTHR30222:SF17">
    <property type="entry name" value="SPERMIDINE_PUTRESCINE-BINDING PERIPLASMIC PROTEIN"/>
    <property type="match status" value="1"/>
</dbReference>
<dbReference type="EnsemblBacteria" id="ABY34902">
    <property type="protein sequence ID" value="ABY34902"/>
    <property type="gene ID" value="Caur_1684"/>
</dbReference>
<dbReference type="Pfam" id="PF13416">
    <property type="entry name" value="SBP_bac_8"/>
    <property type="match status" value="1"/>
</dbReference>
<feature type="binding site" evidence="5">
    <location>
        <position position="110"/>
    </location>
    <ligand>
        <name>spermidine</name>
        <dbReference type="ChEBI" id="CHEBI:57834"/>
    </ligand>
</feature>
<reference evidence="9" key="1">
    <citation type="journal article" date="2011" name="BMC Genomics">
        <title>Complete genome sequence of the filamentous anoxygenic phototrophic bacterium Chloroflexus aurantiacus.</title>
        <authorList>
            <person name="Tang K.H."/>
            <person name="Barry K."/>
            <person name="Chertkov O."/>
            <person name="Dalin E."/>
            <person name="Han C.S."/>
            <person name="Hauser L.J."/>
            <person name="Honchak B.M."/>
            <person name="Karbach L.E."/>
            <person name="Land M.L."/>
            <person name="Lapidus A."/>
            <person name="Larimer F.W."/>
            <person name="Mikhailova N."/>
            <person name="Pitluck S."/>
            <person name="Pierson B.K."/>
            <person name="Blankenship R.E."/>
        </authorList>
    </citation>
    <scope>NUCLEOTIDE SEQUENCE [LARGE SCALE GENOMIC DNA]</scope>
    <source>
        <strain evidence="9">ATCC 29366 / DSM 635 / J-10-fl</strain>
    </source>
</reference>
<gene>
    <name evidence="8" type="ordered locus">Caur_1684</name>
</gene>
<dbReference type="eggNOG" id="COG0687">
    <property type="taxonomic scope" value="Bacteria"/>
</dbReference>
<evidence type="ECO:0000256" key="2">
    <source>
        <dbReference type="ARBA" id="ARBA00022448"/>
    </source>
</evidence>
<dbReference type="KEGG" id="cau:Caur_1684"/>
<dbReference type="PRINTS" id="PR00909">
    <property type="entry name" value="SPERMDNBNDNG"/>
</dbReference>
<dbReference type="HOGENOM" id="CLU_026974_1_3_0"/>
<dbReference type="Gene3D" id="3.40.190.10">
    <property type="entry name" value="Periplasmic binding protein-like II"/>
    <property type="match status" value="2"/>
</dbReference>
<sequence length="383" mass="42201">MQMLRLLVLVLLLILTACGGGGATTSPGNEYGTGSGDTTQTTGDGVDRSRLSDTLYFYNWSDYIDPAILDQFKAEYGVEVVVDTYDSNEDMLAKVRAGNSGYDIVVPSDYAVQIMVAEGLAAPIDKSLLTNLVHIDPNLLDQYFDKGNAYSVPYMYGITGIAYNTKFFPNGIDSWAAIFEPDQIAQFAGKFSMLDDARETPGAALRYIGQSLNSTDPAALERVKEILLTQKQYLAAYNSSDVNRKLASEEYVMAHAWSGTAMQARNGLGDEFSGNPNIAFVIPKEGGMIWMDNLVILKDSPNAYTAHVFINFLMRPEISAQNTEYVGYLTPNKDALPLISAEVRELYAQGFAPDDAMYQRLEWAVRNEGTTAFDDLWTEIKGE</sequence>
<dbReference type="PANTHER" id="PTHR30222">
    <property type="entry name" value="SPERMIDINE/PUTRESCINE-BINDING PERIPLASMIC PROTEIN"/>
    <property type="match status" value="1"/>
</dbReference>
<dbReference type="PATRIC" id="fig|324602.8.peg.1924"/>
<protein>
    <submittedName>
        <fullName evidence="8">Extracellular solute-binding protein family 1</fullName>
    </submittedName>
</protein>
<keyword evidence="3 7" id="KW-0732">Signal</keyword>
<evidence type="ECO:0000256" key="3">
    <source>
        <dbReference type="ARBA" id="ARBA00022729"/>
    </source>
</evidence>
<dbReference type="PIRSF" id="PIRSF019574">
    <property type="entry name" value="Periplasmic_polyamine_BP"/>
    <property type="match status" value="1"/>
</dbReference>
<dbReference type="SUPFAM" id="SSF53850">
    <property type="entry name" value="Periplasmic binding protein-like II"/>
    <property type="match status" value="1"/>
</dbReference>
<dbReference type="GO" id="GO:0015846">
    <property type="term" value="P:polyamine transport"/>
    <property type="evidence" value="ECO:0000318"/>
    <property type="project" value="GO_Central"/>
</dbReference>
<dbReference type="PROSITE" id="PS51257">
    <property type="entry name" value="PROKAR_LIPOPROTEIN"/>
    <property type="match status" value="1"/>
</dbReference>
<keyword evidence="9" id="KW-1185">Reference proteome</keyword>
<dbReference type="InterPro" id="IPR001188">
    <property type="entry name" value="Sperm_putr-bd"/>
</dbReference>
<comment type="subcellular location">
    <subcellularLocation>
        <location evidence="1">Periplasm</location>
    </subcellularLocation>
</comment>
<dbReference type="EMBL" id="CP000909">
    <property type="protein sequence ID" value="ABY34902.1"/>
    <property type="molecule type" value="Genomic_DNA"/>
</dbReference>
<keyword evidence="2" id="KW-0813">Transport</keyword>
<evidence type="ECO:0000256" key="7">
    <source>
        <dbReference type="SAM" id="SignalP"/>
    </source>
</evidence>
<evidence type="ECO:0000256" key="4">
    <source>
        <dbReference type="ARBA" id="ARBA00022764"/>
    </source>
</evidence>
<evidence type="ECO:0000256" key="1">
    <source>
        <dbReference type="ARBA" id="ARBA00004418"/>
    </source>
</evidence>
<evidence type="ECO:0000256" key="5">
    <source>
        <dbReference type="PIRSR" id="PIRSR019574-1"/>
    </source>
</evidence>
<dbReference type="GO" id="GO:0042597">
    <property type="term" value="C:periplasmic space"/>
    <property type="evidence" value="ECO:0007669"/>
    <property type="project" value="UniProtKB-SubCell"/>
</dbReference>
<keyword evidence="4" id="KW-0574">Periplasm</keyword>
<evidence type="ECO:0000313" key="8">
    <source>
        <dbReference type="EMBL" id="ABY34902.1"/>
    </source>
</evidence>
<dbReference type="RefSeq" id="WP_012257556.1">
    <property type="nucleotide sequence ID" value="NC_010175.1"/>
</dbReference>
<feature type="signal peptide" evidence="7">
    <location>
        <begin position="1"/>
        <end position="19"/>
    </location>
</feature>
<dbReference type="Proteomes" id="UP000002008">
    <property type="component" value="Chromosome"/>
</dbReference>
<dbReference type="GO" id="GO:0019808">
    <property type="term" value="F:polyamine binding"/>
    <property type="evidence" value="ECO:0007669"/>
    <property type="project" value="InterPro"/>
</dbReference>
<evidence type="ECO:0000313" key="9">
    <source>
        <dbReference type="Proteomes" id="UP000002008"/>
    </source>
</evidence>
<dbReference type="CDD" id="cd13590">
    <property type="entry name" value="PBP2_PotD_PotF_like"/>
    <property type="match status" value="1"/>
</dbReference>